<dbReference type="Proteomes" id="UP001162501">
    <property type="component" value="Chromosome 4"/>
</dbReference>
<proteinExistence type="predicted"/>
<reference evidence="1" key="1">
    <citation type="submission" date="2023-05" db="EMBL/GenBank/DDBJ databases">
        <authorList>
            <consortium name="ELIXIR-Norway"/>
        </authorList>
    </citation>
    <scope>NUCLEOTIDE SEQUENCE</scope>
</reference>
<protein>
    <submittedName>
        <fullName evidence="1">Uncharacterized protein</fullName>
    </submittedName>
</protein>
<reference evidence="1" key="2">
    <citation type="submission" date="2025-03" db="EMBL/GenBank/DDBJ databases">
        <authorList>
            <consortium name="ELIXIR-Norway"/>
            <consortium name="Elixir Norway"/>
        </authorList>
    </citation>
    <scope>NUCLEOTIDE SEQUENCE</scope>
</reference>
<organism evidence="1 2">
    <name type="scientific">Rangifer tarandus platyrhynchus</name>
    <name type="common">Svalbard reindeer</name>
    <dbReference type="NCBI Taxonomy" id="3082113"/>
    <lineage>
        <taxon>Eukaryota</taxon>
        <taxon>Metazoa</taxon>
        <taxon>Chordata</taxon>
        <taxon>Craniata</taxon>
        <taxon>Vertebrata</taxon>
        <taxon>Euteleostomi</taxon>
        <taxon>Mammalia</taxon>
        <taxon>Eutheria</taxon>
        <taxon>Laurasiatheria</taxon>
        <taxon>Artiodactyla</taxon>
        <taxon>Ruminantia</taxon>
        <taxon>Pecora</taxon>
        <taxon>Cervidae</taxon>
        <taxon>Odocoileinae</taxon>
        <taxon>Rangifer</taxon>
    </lineage>
</organism>
<evidence type="ECO:0000313" key="2">
    <source>
        <dbReference type="Proteomes" id="UP001162501"/>
    </source>
</evidence>
<accession>A0AC59ZT68</accession>
<dbReference type="EMBL" id="OX596088">
    <property type="protein sequence ID" value="CAN0505525.1"/>
    <property type="molecule type" value="Genomic_DNA"/>
</dbReference>
<evidence type="ECO:0000313" key="1">
    <source>
        <dbReference type="EMBL" id="CAN0505525.1"/>
    </source>
</evidence>
<gene>
    <name evidence="1" type="ORF">MRATA1EN22A_LOCUS22550</name>
</gene>
<sequence length="248" mass="25787">MRTREGQGPIRQVRDDLPPRVAWGAQREDMAQGTVPRPQTAAAPPAPAPGKWASRGSGLPSECAVRAPEVASGRRGRRRGVPARGRAASPHLRSASAAAAPVRWRSRLSDRSRRCARPGTQSPSGRGRTQTGCEGARGRAPAAARRAPGAGGALPRGPRRAGLSGHPFDPPPTRARPRGPAAFTGEKPRGRRGPRGAGRASGSWGPDTSPQIAQARRSQTGRPALREPGLCFAGQQAGAGLVVVGTVR</sequence>
<name>A0AC59ZT68_RANTA</name>